<dbReference type="Gene3D" id="2.160.20.10">
    <property type="entry name" value="Single-stranded right-handed beta-helix, Pectin lyase-like"/>
    <property type="match status" value="1"/>
</dbReference>
<feature type="chain" id="PRO_5010740154" description="endo-polygalacturonase" evidence="12">
    <location>
        <begin position="21"/>
        <end position="371"/>
    </location>
</feature>
<comment type="catalytic activity">
    <reaction evidence="9">
        <text>(1,4-alpha-D-galacturonosyl)n+m + H2O = (1,4-alpha-D-galacturonosyl)n + (1,4-alpha-D-galacturonosyl)m.</text>
        <dbReference type="EC" id="3.2.1.15"/>
    </reaction>
</comment>
<dbReference type="PROSITE" id="PS00502">
    <property type="entry name" value="POLYGALACTURONASE"/>
    <property type="match status" value="1"/>
</dbReference>
<dbReference type="GO" id="GO:0071555">
    <property type="term" value="P:cell wall organization"/>
    <property type="evidence" value="ECO:0007669"/>
    <property type="project" value="UniProtKB-KW"/>
</dbReference>
<evidence type="ECO:0000256" key="7">
    <source>
        <dbReference type="ARBA" id="ARBA00023295"/>
    </source>
</evidence>
<evidence type="ECO:0000313" key="14">
    <source>
        <dbReference type="RefSeq" id="XP_018329553.1"/>
    </source>
</evidence>
<dbReference type="FunFam" id="2.160.20.10:FF:000002">
    <property type="entry name" value="Endopolygalacturonase D"/>
    <property type="match status" value="1"/>
</dbReference>
<dbReference type="GO" id="GO:0005576">
    <property type="term" value="C:extracellular region"/>
    <property type="evidence" value="ECO:0007669"/>
    <property type="project" value="TreeGrafter"/>
</dbReference>
<dbReference type="GeneID" id="108739924"/>
<dbReference type="InterPro" id="IPR006626">
    <property type="entry name" value="PbH1"/>
</dbReference>
<evidence type="ECO:0000256" key="9">
    <source>
        <dbReference type="ARBA" id="ARBA00034074"/>
    </source>
</evidence>
<evidence type="ECO:0000256" key="4">
    <source>
        <dbReference type="ARBA" id="ARBA00022737"/>
    </source>
</evidence>
<keyword evidence="4" id="KW-0677">Repeat</keyword>
<dbReference type="Pfam" id="PF00295">
    <property type="entry name" value="Glyco_hydro_28"/>
    <property type="match status" value="1"/>
</dbReference>
<keyword evidence="3 12" id="KW-0732">Signal</keyword>
<dbReference type="KEGG" id="apln:108739924"/>
<evidence type="ECO:0000256" key="11">
    <source>
        <dbReference type="RuleBase" id="RU361169"/>
    </source>
</evidence>
<dbReference type="InterPro" id="IPR050434">
    <property type="entry name" value="Glycosyl_hydrlase_28"/>
</dbReference>
<dbReference type="InterPro" id="IPR000743">
    <property type="entry name" value="Glyco_hydro_28"/>
</dbReference>
<keyword evidence="5 11" id="KW-0378">Hydrolase</keyword>
<dbReference type="InterPro" id="IPR011050">
    <property type="entry name" value="Pectin_lyase_fold/virulence"/>
</dbReference>
<dbReference type="RefSeq" id="XP_018329553.1">
    <property type="nucleotide sequence ID" value="XM_018474051.2"/>
</dbReference>
<keyword evidence="6" id="KW-1015">Disulfide bond</keyword>
<feature type="signal peptide" evidence="12">
    <location>
        <begin position="1"/>
        <end position="20"/>
    </location>
</feature>
<dbReference type="GO" id="GO:0004650">
    <property type="term" value="F:polygalacturonase activity"/>
    <property type="evidence" value="ECO:0007669"/>
    <property type="project" value="UniProtKB-EC"/>
</dbReference>
<name>A0A1W4XAW0_AGRPL</name>
<protein>
    <recommendedName>
        <fullName evidence="2">endo-polygalacturonase</fullName>
        <ecNumber evidence="2">3.2.1.15</ecNumber>
    </recommendedName>
</protein>
<sequence>MKYYVAVLIGVATVIVPVFTQDLNEDAVNNCTLTGGSLNNLNSIQQRCTSITIQDLTVPAGQTLSLTALKAGSTVTFNGLIRFGYAEWTGDLIVVSGTNITIIGGSGHLFDCHGERWWDGLGANNGKLKPTLFQTNNLLYSNVRGLRIKNTPARCFAIQSSQHVVFSNIIIDNLDGNSNGGHNTDGFDLNENNDITIQYSQIVNQDDCFAINSGTNCYFYHNHCSGGHGISIGSVGDRRSNVVRNVHVRNCTVVNSENGIRIKTIANATGQVLDITYEDVTMQNITNYGIVVRGDYRNSGPTGHPTGGFSIKNLTLSNIQGWVQRTAINVMVLLAGGVASEWRWTRVNVTGSRFAHINNCTGVPPNSGVEC</sequence>
<reference evidence="14" key="1">
    <citation type="submission" date="2025-08" db="UniProtKB">
        <authorList>
            <consortium name="RefSeq"/>
        </authorList>
    </citation>
    <scope>IDENTIFICATION</scope>
    <source>
        <tissue evidence="14">Entire body</tissue>
    </source>
</reference>
<evidence type="ECO:0000256" key="1">
    <source>
        <dbReference type="ARBA" id="ARBA00008834"/>
    </source>
</evidence>
<dbReference type="Proteomes" id="UP000192223">
    <property type="component" value="Unplaced"/>
</dbReference>
<evidence type="ECO:0000256" key="6">
    <source>
        <dbReference type="ARBA" id="ARBA00023157"/>
    </source>
</evidence>
<dbReference type="PANTHER" id="PTHR31884:SF1">
    <property type="entry name" value="POLYGALACTURONASE"/>
    <property type="match status" value="1"/>
</dbReference>
<dbReference type="InterPro" id="IPR012334">
    <property type="entry name" value="Pectin_lyas_fold"/>
</dbReference>
<evidence type="ECO:0000313" key="13">
    <source>
        <dbReference type="Proteomes" id="UP000192223"/>
    </source>
</evidence>
<evidence type="ECO:0000256" key="10">
    <source>
        <dbReference type="PROSITE-ProRule" id="PRU10052"/>
    </source>
</evidence>
<dbReference type="InParanoid" id="A0A1W4XAW0"/>
<feature type="active site" evidence="10">
    <location>
        <position position="228"/>
    </location>
</feature>
<comment type="similarity">
    <text evidence="1 11">Belongs to the glycosyl hydrolase 28 family.</text>
</comment>
<keyword evidence="13" id="KW-1185">Reference proteome</keyword>
<evidence type="ECO:0000256" key="3">
    <source>
        <dbReference type="ARBA" id="ARBA00022729"/>
    </source>
</evidence>
<dbReference type="SMART" id="SM00710">
    <property type="entry name" value="PbH1"/>
    <property type="match status" value="5"/>
</dbReference>
<dbReference type="AlphaFoldDB" id="A0A1W4XAW0"/>
<dbReference type="SUPFAM" id="SSF51126">
    <property type="entry name" value="Pectin lyase-like"/>
    <property type="match status" value="1"/>
</dbReference>
<dbReference type="GO" id="GO:0045490">
    <property type="term" value="P:pectin catabolic process"/>
    <property type="evidence" value="ECO:0007669"/>
    <property type="project" value="TreeGrafter"/>
</dbReference>
<proteinExistence type="inferred from homology"/>
<keyword evidence="7 11" id="KW-0326">Glycosidase</keyword>
<dbReference type="OrthoDB" id="6709892at2759"/>
<keyword evidence="8" id="KW-0961">Cell wall biogenesis/degradation</keyword>
<evidence type="ECO:0000256" key="2">
    <source>
        <dbReference type="ARBA" id="ARBA00012736"/>
    </source>
</evidence>
<organism evidence="13 14">
    <name type="scientific">Agrilus planipennis</name>
    <name type="common">Emerald ash borer</name>
    <name type="synonym">Agrilus marcopoli</name>
    <dbReference type="NCBI Taxonomy" id="224129"/>
    <lineage>
        <taxon>Eukaryota</taxon>
        <taxon>Metazoa</taxon>
        <taxon>Ecdysozoa</taxon>
        <taxon>Arthropoda</taxon>
        <taxon>Hexapoda</taxon>
        <taxon>Insecta</taxon>
        <taxon>Pterygota</taxon>
        <taxon>Neoptera</taxon>
        <taxon>Endopterygota</taxon>
        <taxon>Coleoptera</taxon>
        <taxon>Polyphaga</taxon>
        <taxon>Elateriformia</taxon>
        <taxon>Buprestoidea</taxon>
        <taxon>Buprestidae</taxon>
        <taxon>Agrilinae</taxon>
        <taxon>Agrilus</taxon>
    </lineage>
</organism>
<gene>
    <name evidence="14" type="primary">LOC108739924</name>
</gene>
<evidence type="ECO:0000256" key="8">
    <source>
        <dbReference type="ARBA" id="ARBA00023316"/>
    </source>
</evidence>
<evidence type="ECO:0000256" key="5">
    <source>
        <dbReference type="ARBA" id="ARBA00022801"/>
    </source>
</evidence>
<accession>A0A1W4XAW0</accession>
<dbReference type="STRING" id="224129.A0A1W4XAW0"/>
<evidence type="ECO:0000256" key="12">
    <source>
        <dbReference type="SAM" id="SignalP"/>
    </source>
</evidence>
<dbReference type="PANTHER" id="PTHR31884">
    <property type="entry name" value="POLYGALACTURONASE"/>
    <property type="match status" value="1"/>
</dbReference>
<dbReference type="EC" id="3.2.1.15" evidence="2"/>